<evidence type="ECO:0000313" key="2">
    <source>
        <dbReference type="EMBL" id="PVD36482.1"/>
    </source>
</evidence>
<evidence type="ECO:0000313" key="3">
    <source>
        <dbReference type="Proteomes" id="UP000245119"/>
    </source>
</evidence>
<dbReference type="PROSITE" id="PS00022">
    <property type="entry name" value="EGF_1"/>
    <property type="match status" value="1"/>
</dbReference>
<dbReference type="InterPro" id="IPR000742">
    <property type="entry name" value="EGF"/>
</dbReference>
<name>A0A2T7PSS8_POMCA</name>
<organism evidence="2 3">
    <name type="scientific">Pomacea canaliculata</name>
    <name type="common">Golden apple snail</name>
    <dbReference type="NCBI Taxonomy" id="400727"/>
    <lineage>
        <taxon>Eukaryota</taxon>
        <taxon>Metazoa</taxon>
        <taxon>Spiralia</taxon>
        <taxon>Lophotrochozoa</taxon>
        <taxon>Mollusca</taxon>
        <taxon>Gastropoda</taxon>
        <taxon>Caenogastropoda</taxon>
        <taxon>Architaenioglossa</taxon>
        <taxon>Ampullarioidea</taxon>
        <taxon>Ampullariidae</taxon>
        <taxon>Pomacea</taxon>
    </lineage>
</organism>
<sequence>MSPDSSSIGMIAGQGGFDCHRPGSECQNGGRCQADGHCVCVNSWGLNCMYSSSDYAEGDVSCRAELGCMSKTCLTAQSGQPAVCVCEDGRTGPRCEQDRFQFKCFVDRIAYNIVPYGNFVGYIYRLSLGNYNNPQCRKDLVTNESQRLGSVVGRLWRLGMSQRVYFIVQYSPEGLRDYDEIVEFKCDYPPVQFREFTADLETQRLDPRCVLPPLGMSINNQGKSVTLGFRVIRYTFSPVLYINCQVSGCVPTTLNDVDRRHSNCLSCVVTELWVSETKEDGKREHPSK</sequence>
<reference evidence="2 3" key="1">
    <citation type="submission" date="2018-04" db="EMBL/GenBank/DDBJ databases">
        <title>The genome of golden apple snail Pomacea canaliculata provides insight into stress tolerance and invasive adaptation.</title>
        <authorList>
            <person name="Liu C."/>
            <person name="Liu B."/>
            <person name="Ren Y."/>
            <person name="Zhang Y."/>
            <person name="Wang H."/>
            <person name="Li S."/>
            <person name="Jiang F."/>
            <person name="Yin L."/>
            <person name="Zhang G."/>
            <person name="Qian W."/>
            <person name="Fan W."/>
        </authorList>
    </citation>
    <scope>NUCLEOTIDE SEQUENCE [LARGE SCALE GENOMIC DNA]</scope>
    <source>
        <strain evidence="2">SZHN2017</strain>
        <tissue evidence="2">Muscle</tissue>
    </source>
</reference>
<accession>A0A2T7PSS8</accession>
<dbReference type="AlphaFoldDB" id="A0A2T7PSS8"/>
<dbReference type="EMBL" id="PZQS01000002">
    <property type="protein sequence ID" value="PVD36482.1"/>
    <property type="molecule type" value="Genomic_DNA"/>
</dbReference>
<comment type="caution">
    <text evidence="2">The sequence shown here is derived from an EMBL/GenBank/DDBJ whole genome shotgun (WGS) entry which is preliminary data.</text>
</comment>
<gene>
    <name evidence="2" type="ORF">C0Q70_03466</name>
</gene>
<feature type="domain" description="EGF-like" evidence="1">
    <location>
        <begin position="84"/>
        <end position="95"/>
    </location>
</feature>
<keyword evidence="3" id="KW-1185">Reference proteome</keyword>
<dbReference type="Proteomes" id="UP000245119">
    <property type="component" value="Linkage Group LG2"/>
</dbReference>
<protein>
    <recommendedName>
        <fullName evidence="1">EGF-like domain-containing protein</fullName>
    </recommendedName>
</protein>
<proteinExistence type="predicted"/>
<evidence type="ECO:0000259" key="1">
    <source>
        <dbReference type="PROSITE" id="PS00022"/>
    </source>
</evidence>